<proteinExistence type="predicted"/>
<evidence type="ECO:0000259" key="1">
    <source>
        <dbReference type="PROSITE" id="PS50828"/>
    </source>
</evidence>
<feature type="domain" description="Smr" evidence="1">
    <location>
        <begin position="55"/>
        <end position="168"/>
    </location>
</feature>
<gene>
    <name evidence="2" type="ORF">TTAC_LOCUS5733</name>
</gene>
<evidence type="ECO:0000313" key="4">
    <source>
        <dbReference type="WBParaSite" id="TTAC_0000574901-mRNA-1"/>
    </source>
</evidence>
<dbReference type="Proteomes" id="UP000274429">
    <property type="component" value="Unassembled WGS sequence"/>
</dbReference>
<dbReference type="Gene3D" id="3.30.1370.110">
    <property type="match status" value="1"/>
</dbReference>
<name>A0A0R3WYA9_HYDTA</name>
<sequence>MRLRLEYRLDLWSDLRVALNSQQHATKKIDVETKGGQETGKQSSQWYARQWLAFLDLHGLDLHHAMHALRRRLSLLESGCVSSETLLPPGVANVVTAKSSSEGIRLPNYWLPKRLTVITGWGSSSPRLSNRKPSSTLRHNVINFLHSSAYDFEEIPFSGSGKFEVRLRTKVH</sequence>
<evidence type="ECO:0000313" key="2">
    <source>
        <dbReference type="EMBL" id="VDM27554.1"/>
    </source>
</evidence>
<dbReference type="PROSITE" id="PS50828">
    <property type="entry name" value="SMR"/>
    <property type="match status" value="1"/>
</dbReference>
<dbReference type="SUPFAM" id="SSF160443">
    <property type="entry name" value="SMR domain-like"/>
    <property type="match status" value="1"/>
</dbReference>
<evidence type="ECO:0000313" key="3">
    <source>
        <dbReference type="Proteomes" id="UP000274429"/>
    </source>
</evidence>
<accession>A0A0R3WYA9</accession>
<dbReference type="EMBL" id="UYWX01008805">
    <property type="protein sequence ID" value="VDM27554.1"/>
    <property type="molecule type" value="Genomic_DNA"/>
</dbReference>
<protein>
    <submittedName>
        <fullName evidence="4">Smr domain-containing protein</fullName>
    </submittedName>
</protein>
<dbReference type="InterPro" id="IPR036063">
    <property type="entry name" value="Smr_dom_sf"/>
</dbReference>
<dbReference type="WBParaSite" id="TTAC_0000574901-mRNA-1">
    <property type="protein sequence ID" value="TTAC_0000574901-mRNA-1"/>
    <property type="gene ID" value="TTAC_0000574901"/>
</dbReference>
<dbReference type="OrthoDB" id="3231855at2759"/>
<organism evidence="4">
    <name type="scientific">Hydatigena taeniaeformis</name>
    <name type="common">Feline tapeworm</name>
    <name type="synonym">Taenia taeniaeformis</name>
    <dbReference type="NCBI Taxonomy" id="6205"/>
    <lineage>
        <taxon>Eukaryota</taxon>
        <taxon>Metazoa</taxon>
        <taxon>Spiralia</taxon>
        <taxon>Lophotrochozoa</taxon>
        <taxon>Platyhelminthes</taxon>
        <taxon>Cestoda</taxon>
        <taxon>Eucestoda</taxon>
        <taxon>Cyclophyllidea</taxon>
        <taxon>Taeniidae</taxon>
        <taxon>Hydatigera</taxon>
    </lineage>
</organism>
<dbReference type="InterPro" id="IPR002625">
    <property type="entry name" value="Smr_dom"/>
</dbReference>
<dbReference type="STRING" id="6205.A0A0R3WYA9"/>
<reference evidence="4" key="1">
    <citation type="submission" date="2017-02" db="UniProtKB">
        <authorList>
            <consortium name="WormBaseParasite"/>
        </authorList>
    </citation>
    <scope>IDENTIFICATION</scope>
</reference>
<keyword evidence="3" id="KW-1185">Reference proteome</keyword>
<dbReference type="AlphaFoldDB" id="A0A0R3WYA9"/>
<reference evidence="2 3" key="2">
    <citation type="submission" date="2018-11" db="EMBL/GenBank/DDBJ databases">
        <authorList>
            <consortium name="Pathogen Informatics"/>
        </authorList>
    </citation>
    <scope>NUCLEOTIDE SEQUENCE [LARGE SCALE GENOMIC DNA]</scope>
</reference>